<evidence type="ECO:0000313" key="9">
    <source>
        <dbReference type="EMBL" id="TWT84284.1"/>
    </source>
</evidence>
<gene>
    <name evidence="9" type="primary">atsA_114</name>
    <name evidence="9" type="ORF">CA13_57610</name>
</gene>
<dbReference type="Proteomes" id="UP000315010">
    <property type="component" value="Unassembled WGS sequence"/>
</dbReference>
<dbReference type="InterPro" id="IPR050738">
    <property type="entry name" value="Sulfatase"/>
</dbReference>
<dbReference type="Gene3D" id="3.30.1120.10">
    <property type="match status" value="1"/>
</dbReference>
<dbReference type="EMBL" id="SJPJ01000001">
    <property type="protein sequence ID" value="TWT84284.1"/>
    <property type="molecule type" value="Genomic_DNA"/>
</dbReference>
<dbReference type="GO" id="GO:0046872">
    <property type="term" value="F:metal ion binding"/>
    <property type="evidence" value="ECO:0007669"/>
    <property type="project" value="UniProtKB-KW"/>
</dbReference>
<accession>A0A5C5ZAC4</accession>
<comment type="cofactor">
    <cofactor evidence="1">
        <name>Ca(2+)</name>
        <dbReference type="ChEBI" id="CHEBI:29108"/>
    </cofactor>
</comment>
<feature type="compositionally biased region" description="Basic and acidic residues" evidence="7">
    <location>
        <begin position="483"/>
        <end position="495"/>
    </location>
</feature>
<feature type="region of interest" description="Disordered" evidence="7">
    <location>
        <begin position="173"/>
        <end position="195"/>
    </location>
</feature>
<dbReference type="AlphaFoldDB" id="A0A5C5ZAC4"/>
<keyword evidence="5 9" id="KW-0378">Hydrolase</keyword>
<dbReference type="CDD" id="cd16144">
    <property type="entry name" value="ARS_like"/>
    <property type="match status" value="1"/>
</dbReference>
<dbReference type="Pfam" id="PF00884">
    <property type="entry name" value="Sulfatase"/>
    <property type="match status" value="1"/>
</dbReference>
<evidence type="ECO:0000256" key="5">
    <source>
        <dbReference type="ARBA" id="ARBA00022801"/>
    </source>
</evidence>
<comment type="caution">
    <text evidence="9">The sequence shown here is derived from an EMBL/GenBank/DDBJ whole genome shotgun (WGS) entry which is preliminary data.</text>
</comment>
<dbReference type="SUPFAM" id="SSF53649">
    <property type="entry name" value="Alkaline phosphatase-like"/>
    <property type="match status" value="1"/>
</dbReference>
<proteinExistence type="inferred from homology"/>
<evidence type="ECO:0000256" key="1">
    <source>
        <dbReference type="ARBA" id="ARBA00001913"/>
    </source>
</evidence>
<evidence type="ECO:0000256" key="2">
    <source>
        <dbReference type="ARBA" id="ARBA00008779"/>
    </source>
</evidence>
<comment type="similarity">
    <text evidence="2">Belongs to the sulfatase family.</text>
</comment>
<evidence type="ECO:0000256" key="4">
    <source>
        <dbReference type="ARBA" id="ARBA00022729"/>
    </source>
</evidence>
<dbReference type="InterPro" id="IPR017850">
    <property type="entry name" value="Alkaline_phosphatase_core_sf"/>
</dbReference>
<dbReference type="EC" id="3.1.6.1" evidence="9"/>
<dbReference type="Gene3D" id="3.40.720.10">
    <property type="entry name" value="Alkaline Phosphatase, subunit A"/>
    <property type="match status" value="1"/>
</dbReference>
<dbReference type="InterPro" id="IPR000917">
    <property type="entry name" value="Sulfatase_N"/>
</dbReference>
<dbReference type="RefSeq" id="WP_146401928.1">
    <property type="nucleotide sequence ID" value="NZ_SJPJ01000001.1"/>
</dbReference>
<dbReference type="PANTHER" id="PTHR42693">
    <property type="entry name" value="ARYLSULFATASE FAMILY MEMBER"/>
    <property type="match status" value="1"/>
</dbReference>
<sequence>MMIKINLTASGMRCGGLALVTLAAWTAITTPCYADRPNIVLIFADDQGWKDVGYQSDGKFLTPNIDRLASEGMVFTDAYAAAGNCAPSRACLLSGNYTPRHHVYAVNSTDRAPKEIQRLIPIPNRAGLGSDFVTIAEALKQAGYATGHFGKWHLAGEDGALPSEQGFDETYDSFGDGELKEGATGNKKGPPSDPKGVFTLTRKACDFIERNKDKPFFCYLPHHAIHGPLQMRPETKRLIEEHSDAEKPSANYLGCTYDMDASVGVLLAKLKELDLEDNTLVVYTSDNGATPGSSQEPLRGNKGCYYEGGIREPFIARWPGVIKGGSRCIVPINLVDLFPTFLAAAGVAVPNGKTLDGESLVPLFRQEGDLKRQAIFWHFPGYLNSAVTRGRDPFLRTRPVSVIRKGDWKLHLYHEEWHLDGGRESLASNNAVELYNLADDVGERHNLSLKQQEKRDEMLNDLFAWFDSADVLLPQEANPKYDAAAHKKADAGSKSERRRKKK</sequence>
<dbReference type="GO" id="GO:0004065">
    <property type="term" value="F:arylsulfatase activity"/>
    <property type="evidence" value="ECO:0007669"/>
    <property type="project" value="UniProtKB-EC"/>
</dbReference>
<keyword evidence="4" id="KW-0732">Signal</keyword>
<dbReference type="OrthoDB" id="9783154at2"/>
<evidence type="ECO:0000256" key="7">
    <source>
        <dbReference type="SAM" id="MobiDB-lite"/>
    </source>
</evidence>
<protein>
    <submittedName>
        <fullName evidence="9">Arylsulfatase</fullName>
        <ecNumber evidence="9">3.1.6.1</ecNumber>
    </submittedName>
</protein>
<evidence type="ECO:0000313" key="10">
    <source>
        <dbReference type="Proteomes" id="UP000315010"/>
    </source>
</evidence>
<keyword evidence="10" id="KW-1185">Reference proteome</keyword>
<feature type="region of interest" description="Disordered" evidence="7">
    <location>
        <begin position="479"/>
        <end position="502"/>
    </location>
</feature>
<dbReference type="PANTHER" id="PTHR42693:SF42">
    <property type="entry name" value="ARYLSULFATASE G"/>
    <property type="match status" value="1"/>
</dbReference>
<evidence type="ECO:0000259" key="8">
    <source>
        <dbReference type="Pfam" id="PF00884"/>
    </source>
</evidence>
<organism evidence="9 10">
    <name type="scientific">Novipirellula herctigrandis</name>
    <dbReference type="NCBI Taxonomy" id="2527986"/>
    <lineage>
        <taxon>Bacteria</taxon>
        <taxon>Pseudomonadati</taxon>
        <taxon>Planctomycetota</taxon>
        <taxon>Planctomycetia</taxon>
        <taxon>Pirellulales</taxon>
        <taxon>Pirellulaceae</taxon>
        <taxon>Novipirellula</taxon>
    </lineage>
</organism>
<reference evidence="9 10" key="1">
    <citation type="submission" date="2019-02" db="EMBL/GenBank/DDBJ databases">
        <title>Deep-cultivation of Planctomycetes and their phenomic and genomic characterization uncovers novel biology.</title>
        <authorList>
            <person name="Wiegand S."/>
            <person name="Jogler M."/>
            <person name="Boedeker C."/>
            <person name="Pinto D."/>
            <person name="Vollmers J."/>
            <person name="Rivas-Marin E."/>
            <person name="Kohn T."/>
            <person name="Peeters S.H."/>
            <person name="Heuer A."/>
            <person name="Rast P."/>
            <person name="Oberbeckmann S."/>
            <person name="Bunk B."/>
            <person name="Jeske O."/>
            <person name="Meyerdierks A."/>
            <person name="Storesund J.E."/>
            <person name="Kallscheuer N."/>
            <person name="Luecker S."/>
            <person name="Lage O.M."/>
            <person name="Pohl T."/>
            <person name="Merkel B.J."/>
            <person name="Hornburger P."/>
            <person name="Mueller R.-W."/>
            <person name="Bruemmer F."/>
            <person name="Labrenz M."/>
            <person name="Spormann A.M."/>
            <person name="Op Den Camp H."/>
            <person name="Overmann J."/>
            <person name="Amann R."/>
            <person name="Jetten M.S.M."/>
            <person name="Mascher T."/>
            <person name="Medema M.H."/>
            <person name="Devos D.P."/>
            <person name="Kaster A.-K."/>
            <person name="Ovreas L."/>
            <person name="Rohde M."/>
            <person name="Galperin M.Y."/>
            <person name="Jogler C."/>
        </authorList>
    </citation>
    <scope>NUCLEOTIDE SEQUENCE [LARGE SCALE GENOMIC DNA]</scope>
    <source>
        <strain evidence="9 10">CA13</strain>
    </source>
</reference>
<evidence type="ECO:0000256" key="3">
    <source>
        <dbReference type="ARBA" id="ARBA00022723"/>
    </source>
</evidence>
<feature type="domain" description="Sulfatase N-terminal" evidence="8">
    <location>
        <begin position="37"/>
        <end position="347"/>
    </location>
</feature>
<evidence type="ECO:0000256" key="6">
    <source>
        <dbReference type="ARBA" id="ARBA00022837"/>
    </source>
</evidence>
<name>A0A5C5ZAC4_9BACT</name>
<keyword evidence="6" id="KW-0106">Calcium</keyword>
<keyword evidence="3" id="KW-0479">Metal-binding</keyword>